<dbReference type="EMBL" id="JAIWYP010000001">
    <property type="protein sequence ID" value="KAH3888555.1"/>
    <property type="molecule type" value="Genomic_DNA"/>
</dbReference>
<reference evidence="1" key="1">
    <citation type="journal article" date="2019" name="bioRxiv">
        <title>The Genome of the Zebra Mussel, Dreissena polymorpha: A Resource for Invasive Species Research.</title>
        <authorList>
            <person name="McCartney M.A."/>
            <person name="Auch B."/>
            <person name="Kono T."/>
            <person name="Mallez S."/>
            <person name="Zhang Y."/>
            <person name="Obille A."/>
            <person name="Becker A."/>
            <person name="Abrahante J.E."/>
            <person name="Garbe J."/>
            <person name="Badalamenti J.P."/>
            <person name="Herman A."/>
            <person name="Mangelson H."/>
            <person name="Liachko I."/>
            <person name="Sullivan S."/>
            <person name="Sone E.D."/>
            <person name="Koren S."/>
            <person name="Silverstein K.A.T."/>
            <person name="Beckman K.B."/>
            <person name="Gohl D.M."/>
        </authorList>
    </citation>
    <scope>NUCLEOTIDE SEQUENCE</scope>
    <source>
        <strain evidence="1">Duluth1</strain>
        <tissue evidence="1">Whole animal</tissue>
    </source>
</reference>
<reference evidence="1" key="2">
    <citation type="submission" date="2020-11" db="EMBL/GenBank/DDBJ databases">
        <authorList>
            <person name="McCartney M.A."/>
            <person name="Auch B."/>
            <person name="Kono T."/>
            <person name="Mallez S."/>
            <person name="Becker A."/>
            <person name="Gohl D.M."/>
            <person name="Silverstein K.A.T."/>
            <person name="Koren S."/>
            <person name="Bechman K.B."/>
            <person name="Herman A."/>
            <person name="Abrahante J.E."/>
            <person name="Garbe J."/>
        </authorList>
    </citation>
    <scope>NUCLEOTIDE SEQUENCE</scope>
    <source>
        <strain evidence="1">Duluth1</strain>
        <tissue evidence="1">Whole animal</tissue>
    </source>
</reference>
<keyword evidence="2" id="KW-1185">Reference proteome</keyword>
<accession>A0A9D4S2W2</accession>
<proteinExistence type="predicted"/>
<comment type="caution">
    <text evidence="1">The sequence shown here is derived from an EMBL/GenBank/DDBJ whole genome shotgun (WGS) entry which is preliminary data.</text>
</comment>
<sequence length="119" mass="13620">MVSTENTSVVVYIQAQGWTHSHSLYLETRNLLVLCKNFNMSLVQTHTRSSQRPVGRFVLEHQFLPSDWTLHQEVANQIFLTFGYTLVDLVATRDNHRLPLYVSPVYDPAAWALVALSFA</sequence>
<evidence type="ECO:0000313" key="2">
    <source>
        <dbReference type="Proteomes" id="UP000828390"/>
    </source>
</evidence>
<name>A0A9D4S2W2_DREPO</name>
<protein>
    <submittedName>
        <fullName evidence="1">Uncharacterized protein</fullName>
    </submittedName>
</protein>
<dbReference type="Proteomes" id="UP000828390">
    <property type="component" value="Unassembled WGS sequence"/>
</dbReference>
<evidence type="ECO:0000313" key="1">
    <source>
        <dbReference type="EMBL" id="KAH3888555.1"/>
    </source>
</evidence>
<organism evidence="1 2">
    <name type="scientific">Dreissena polymorpha</name>
    <name type="common">Zebra mussel</name>
    <name type="synonym">Mytilus polymorpha</name>
    <dbReference type="NCBI Taxonomy" id="45954"/>
    <lineage>
        <taxon>Eukaryota</taxon>
        <taxon>Metazoa</taxon>
        <taxon>Spiralia</taxon>
        <taxon>Lophotrochozoa</taxon>
        <taxon>Mollusca</taxon>
        <taxon>Bivalvia</taxon>
        <taxon>Autobranchia</taxon>
        <taxon>Heteroconchia</taxon>
        <taxon>Euheterodonta</taxon>
        <taxon>Imparidentia</taxon>
        <taxon>Neoheterodontei</taxon>
        <taxon>Myida</taxon>
        <taxon>Dreissenoidea</taxon>
        <taxon>Dreissenidae</taxon>
        <taxon>Dreissena</taxon>
    </lineage>
</organism>
<gene>
    <name evidence="1" type="ORF">DPMN_012593</name>
</gene>
<dbReference type="AlphaFoldDB" id="A0A9D4S2W2"/>